<evidence type="ECO:0000313" key="2">
    <source>
        <dbReference type="EMBL" id="OCH93973.1"/>
    </source>
</evidence>
<dbReference type="AlphaFoldDB" id="A0A8E2DQJ1"/>
<feature type="signal peptide" evidence="1">
    <location>
        <begin position="1"/>
        <end position="19"/>
    </location>
</feature>
<keyword evidence="3" id="KW-1185">Reference proteome</keyword>
<evidence type="ECO:0000313" key="3">
    <source>
        <dbReference type="Proteomes" id="UP000250043"/>
    </source>
</evidence>
<dbReference type="EMBL" id="KV722348">
    <property type="protein sequence ID" value="OCH93973.1"/>
    <property type="molecule type" value="Genomic_DNA"/>
</dbReference>
<name>A0A8E2DQJ1_9APHY</name>
<accession>A0A8E2DQJ1</accession>
<organism evidence="2 3">
    <name type="scientific">Obba rivulosa</name>
    <dbReference type="NCBI Taxonomy" id="1052685"/>
    <lineage>
        <taxon>Eukaryota</taxon>
        <taxon>Fungi</taxon>
        <taxon>Dikarya</taxon>
        <taxon>Basidiomycota</taxon>
        <taxon>Agaricomycotina</taxon>
        <taxon>Agaricomycetes</taxon>
        <taxon>Polyporales</taxon>
        <taxon>Gelatoporiaceae</taxon>
        <taxon>Obba</taxon>
    </lineage>
</organism>
<keyword evidence="1" id="KW-0732">Signal</keyword>
<protein>
    <recommendedName>
        <fullName evidence="4">Secreted protein</fullName>
    </recommendedName>
</protein>
<sequence length="95" mass="10279">MRTTNVILGVAACALRVVSAPTGVWREEPSVGQFVETSYNRWPLALPVLVEFKTSSAEDGSTTPRRRWMVPDSVCFNSCAVNAGYVSQSGLKSLA</sequence>
<dbReference type="Proteomes" id="UP000250043">
    <property type="component" value="Unassembled WGS sequence"/>
</dbReference>
<feature type="chain" id="PRO_5034763998" description="Secreted protein" evidence="1">
    <location>
        <begin position="20"/>
        <end position="95"/>
    </location>
</feature>
<evidence type="ECO:0000256" key="1">
    <source>
        <dbReference type="SAM" id="SignalP"/>
    </source>
</evidence>
<gene>
    <name evidence="2" type="ORF">OBBRIDRAFT_214357</name>
</gene>
<proteinExistence type="predicted"/>
<evidence type="ECO:0008006" key="4">
    <source>
        <dbReference type="Google" id="ProtNLM"/>
    </source>
</evidence>
<reference evidence="2 3" key="1">
    <citation type="submission" date="2016-07" db="EMBL/GenBank/DDBJ databases">
        <title>Draft genome of the white-rot fungus Obba rivulosa 3A-2.</title>
        <authorList>
            <consortium name="DOE Joint Genome Institute"/>
            <person name="Miettinen O."/>
            <person name="Riley R."/>
            <person name="Acob R."/>
            <person name="Barry K."/>
            <person name="Cullen D."/>
            <person name="De Vries R."/>
            <person name="Hainaut M."/>
            <person name="Hatakka A."/>
            <person name="Henrissat B."/>
            <person name="Hilden K."/>
            <person name="Kuo R."/>
            <person name="Labutti K."/>
            <person name="Lipzen A."/>
            <person name="Makela M.R."/>
            <person name="Sandor L."/>
            <person name="Spatafora J.W."/>
            <person name="Grigoriev I.V."/>
            <person name="Hibbett D.S."/>
        </authorList>
    </citation>
    <scope>NUCLEOTIDE SEQUENCE [LARGE SCALE GENOMIC DNA]</scope>
    <source>
        <strain evidence="2 3">3A-2</strain>
    </source>
</reference>